<keyword evidence="3" id="KW-1185">Reference proteome</keyword>
<comment type="caution">
    <text evidence="2">The sequence shown here is derived from an EMBL/GenBank/DDBJ whole genome shotgun (WGS) entry which is preliminary data.</text>
</comment>
<keyword evidence="1" id="KW-1133">Transmembrane helix</keyword>
<proteinExistence type="predicted"/>
<dbReference type="HOGENOM" id="CLU_3274784_0_0_10"/>
<dbReference type="Proteomes" id="UP000003460">
    <property type="component" value="Unassembled WGS sequence"/>
</dbReference>
<name>C9LK48_9BACT</name>
<sequence length="41" mass="4548">MKKSDCGVSLPNTVNDDAQVLMPCWACGALYIMYAFAYPFI</sequence>
<keyword evidence="1" id="KW-0812">Transmembrane</keyword>
<evidence type="ECO:0000313" key="3">
    <source>
        <dbReference type="Proteomes" id="UP000003460"/>
    </source>
</evidence>
<gene>
    <name evidence="2" type="ORF">GCWU000325_02613</name>
</gene>
<dbReference type="EMBL" id="ACIJ02000028">
    <property type="protein sequence ID" value="EEX70570.1"/>
    <property type="molecule type" value="Genomic_DNA"/>
</dbReference>
<reference evidence="2" key="1">
    <citation type="submission" date="2009-09" db="EMBL/GenBank/DDBJ databases">
        <authorList>
            <person name="Weinstock G."/>
            <person name="Sodergren E."/>
            <person name="Clifton S."/>
            <person name="Fulton L."/>
            <person name="Fulton B."/>
            <person name="Courtney L."/>
            <person name="Fronick C."/>
            <person name="Harrison M."/>
            <person name="Strong C."/>
            <person name="Farmer C."/>
            <person name="Delahaunty K."/>
            <person name="Markovic C."/>
            <person name="Hall O."/>
            <person name="Minx P."/>
            <person name="Tomlinson C."/>
            <person name="Mitreva M."/>
            <person name="Nelson J."/>
            <person name="Hou S."/>
            <person name="Wollam A."/>
            <person name="Pepin K.H."/>
            <person name="Johnson M."/>
            <person name="Bhonagiri V."/>
            <person name="Nash W.E."/>
            <person name="Warren W."/>
            <person name="Chinwalla A."/>
            <person name="Mardis E.R."/>
            <person name="Wilson R.K."/>
        </authorList>
    </citation>
    <scope>NUCLEOTIDE SEQUENCE [LARGE SCALE GENOMIC DNA]</scope>
    <source>
        <strain evidence="2">ATCC 51259</strain>
    </source>
</reference>
<evidence type="ECO:0000313" key="2">
    <source>
        <dbReference type="EMBL" id="EEX70570.1"/>
    </source>
</evidence>
<protein>
    <submittedName>
        <fullName evidence="2">Uncharacterized protein</fullName>
    </submittedName>
</protein>
<organism evidence="2 3">
    <name type="scientific">Alloprevotella tannerae ATCC 51259</name>
    <dbReference type="NCBI Taxonomy" id="626522"/>
    <lineage>
        <taxon>Bacteria</taxon>
        <taxon>Pseudomonadati</taxon>
        <taxon>Bacteroidota</taxon>
        <taxon>Bacteroidia</taxon>
        <taxon>Bacteroidales</taxon>
        <taxon>Prevotellaceae</taxon>
        <taxon>Alloprevotella</taxon>
    </lineage>
</organism>
<dbReference type="AlphaFoldDB" id="C9LK48"/>
<evidence type="ECO:0000256" key="1">
    <source>
        <dbReference type="SAM" id="Phobius"/>
    </source>
</evidence>
<feature type="transmembrane region" description="Helical" evidence="1">
    <location>
        <begin position="20"/>
        <end position="40"/>
    </location>
</feature>
<keyword evidence="1" id="KW-0472">Membrane</keyword>
<accession>C9LK48</accession>